<dbReference type="PANTHER" id="PTHR47377">
    <property type="entry name" value="RHODANESE-LIKE DOMAIN-CONTAINING PROTEIN 4, CHLOROPLASTIC"/>
    <property type="match status" value="1"/>
</dbReference>
<dbReference type="SUPFAM" id="SSF52821">
    <property type="entry name" value="Rhodanese/Cell cycle control phosphatase"/>
    <property type="match status" value="1"/>
</dbReference>
<dbReference type="PROSITE" id="PS50206">
    <property type="entry name" value="RHODANESE_3"/>
    <property type="match status" value="1"/>
</dbReference>
<dbReference type="InterPro" id="IPR044240">
    <property type="entry name" value="STR4-like"/>
</dbReference>
<protein>
    <submittedName>
        <fullName evidence="2">Rhodanese domain protein</fullName>
    </submittedName>
</protein>
<evidence type="ECO:0000259" key="1">
    <source>
        <dbReference type="PROSITE" id="PS50206"/>
    </source>
</evidence>
<dbReference type="Gene3D" id="3.40.250.10">
    <property type="entry name" value="Rhodanese-like domain"/>
    <property type="match status" value="1"/>
</dbReference>
<organism evidence="2">
    <name type="scientific">uncultured Pleomorphomonas sp</name>
    <dbReference type="NCBI Taxonomy" id="442121"/>
    <lineage>
        <taxon>Bacteria</taxon>
        <taxon>Pseudomonadati</taxon>
        <taxon>Pseudomonadota</taxon>
        <taxon>Alphaproteobacteria</taxon>
        <taxon>Hyphomicrobiales</taxon>
        <taxon>Pleomorphomonadaceae</taxon>
        <taxon>Pleomorphomonas</taxon>
        <taxon>environmental samples</taxon>
    </lineage>
</organism>
<name>A0A212LJY5_9HYPH</name>
<accession>A0A212LJY5</accession>
<dbReference type="InterPro" id="IPR001763">
    <property type="entry name" value="Rhodanese-like_dom"/>
</dbReference>
<proteinExistence type="predicted"/>
<dbReference type="SMART" id="SM00450">
    <property type="entry name" value="RHOD"/>
    <property type="match status" value="1"/>
</dbReference>
<dbReference type="EMBL" id="FMJD01000010">
    <property type="protein sequence ID" value="SCM77820.1"/>
    <property type="molecule type" value="Genomic_DNA"/>
</dbReference>
<sequence>MVSGSFNEGPGYAGDVGVRDAWEALAADPRAVLIDVRTVAEWNFVGLPDLESIGKRVLLIEWQRFPDMAVNPAFADELGEALADLGVGADAPLYFICRSGARSRSAATVATAGGFTRAFNVAGGFEGALGPDRHRGCVDGWKASGLPWIQS</sequence>
<dbReference type="Pfam" id="PF00581">
    <property type="entry name" value="Rhodanese"/>
    <property type="match status" value="1"/>
</dbReference>
<evidence type="ECO:0000313" key="2">
    <source>
        <dbReference type="EMBL" id="SCM77820.1"/>
    </source>
</evidence>
<reference evidence="2" key="1">
    <citation type="submission" date="2016-08" db="EMBL/GenBank/DDBJ databases">
        <authorList>
            <person name="Seilhamer J.J."/>
        </authorList>
    </citation>
    <scope>NUCLEOTIDE SEQUENCE</scope>
    <source>
        <strain evidence="2">86</strain>
    </source>
</reference>
<dbReference type="PANTHER" id="PTHR47377:SF1">
    <property type="entry name" value="RHODANESE-LIKE DOMAIN-CONTAINING PROTEIN 4, CHLOROPLASTIC"/>
    <property type="match status" value="1"/>
</dbReference>
<gene>
    <name evidence="2" type="ORF">KL86PLE_60135</name>
</gene>
<feature type="domain" description="Rhodanese" evidence="1">
    <location>
        <begin position="27"/>
        <end position="150"/>
    </location>
</feature>
<dbReference type="InterPro" id="IPR036873">
    <property type="entry name" value="Rhodanese-like_dom_sf"/>
</dbReference>
<dbReference type="AlphaFoldDB" id="A0A212LJY5"/>